<dbReference type="PANTHER" id="PTHR40042:SF1">
    <property type="entry name" value="DUF1405 DOMAIN-CONTAINING PROTEIN"/>
    <property type="match status" value="1"/>
</dbReference>
<organism evidence="2 3">
    <name type="scientific">Paenibacillus oceani</name>
    <dbReference type="NCBI Taxonomy" id="2772510"/>
    <lineage>
        <taxon>Bacteria</taxon>
        <taxon>Bacillati</taxon>
        <taxon>Bacillota</taxon>
        <taxon>Bacilli</taxon>
        <taxon>Bacillales</taxon>
        <taxon>Paenibacillaceae</taxon>
        <taxon>Paenibacillus</taxon>
    </lineage>
</organism>
<evidence type="ECO:0000313" key="3">
    <source>
        <dbReference type="Proteomes" id="UP000639396"/>
    </source>
</evidence>
<name>A0A927C756_9BACL</name>
<gene>
    <name evidence="2" type="ORF">IDH45_04570</name>
</gene>
<sequence length="212" mass="24349">MSAWHWFYRILLNYRPFLLIVFLVNVLGTIYGYIWYWDQIVETVTTMPPWLVLFVPDSPTASLWFTVSLGILLFAPKSAFSYIAGLIAALGAISSVKYGVWAVAMNAAVAYQGEPLVWEEWMLIASHLGMAVEALLFIGRFRVRPTHLVISLGLLFFNDFLDYNELIYPWLRDILLDDLRAIELFTWMLTAVSFLIVSLVIYCSKRGHSPIR</sequence>
<dbReference type="AlphaFoldDB" id="A0A927C756"/>
<dbReference type="PANTHER" id="PTHR40042">
    <property type="entry name" value="HYPOTHETICAL MEMBRANE SPANNING PROTEIN"/>
    <property type="match status" value="1"/>
</dbReference>
<feature type="transmembrane region" description="Helical" evidence="1">
    <location>
        <begin position="146"/>
        <end position="164"/>
    </location>
</feature>
<dbReference type="Proteomes" id="UP000639396">
    <property type="component" value="Unassembled WGS sequence"/>
</dbReference>
<dbReference type="InterPro" id="IPR009845">
    <property type="entry name" value="DUF1405"/>
</dbReference>
<feature type="transmembrane region" description="Helical" evidence="1">
    <location>
        <begin position="121"/>
        <end position="139"/>
    </location>
</feature>
<dbReference type="EMBL" id="JACXJA010000005">
    <property type="protein sequence ID" value="MBD2861262.1"/>
    <property type="molecule type" value="Genomic_DNA"/>
</dbReference>
<dbReference type="RefSeq" id="WP_190925123.1">
    <property type="nucleotide sequence ID" value="NZ_JACXJA010000005.1"/>
</dbReference>
<protein>
    <submittedName>
        <fullName evidence="2">DUF1405 domain-containing protein</fullName>
    </submittedName>
</protein>
<keyword evidence="1" id="KW-1133">Transmembrane helix</keyword>
<feature type="transmembrane region" description="Helical" evidence="1">
    <location>
        <begin position="184"/>
        <end position="203"/>
    </location>
</feature>
<comment type="caution">
    <text evidence="2">The sequence shown here is derived from an EMBL/GenBank/DDBJ whole genome shotgun (WGS) entry which is preliminary data.</text>
</comment>
<dbReference type="Pfam" id="PF07187">
    <property type="entry name" value="DUF1405"/>
    <property type="match status" value="1"/>
</dbReference>
<reference evidence="2" key="1">
    <citation type="submission" date="2020-09" db="EMBL/GenBank/DDBJ databases">
        <title>A novel bacterium of genus Paenibacillus, isolated from South China Sea.</title>
        <authorList>
            <person name="Huang H."/>
            <person name="Mo K."/>
            <person name="Hu Y."/>
        </authorList>
    </citation>
    <scope>NUCLEOTIDE SEQUENCE</scope>
    <source>
        <strain evidence="2">IB182363</strain>
    </source>
</reference>
<keyword evidence="1" id="KW-0812">Transmembrane</keyword>
<evidence type="ECO:0000313" key="2">
    <source>
        <dbReference type="EMBL" id="MBD2861262.1"/>
    </source>
</evidence>
<feature type="transmembrane region" description="Helical" evidence="1">
    <location>
        <begin position="82"/>
        <end position="101"/>
    </location>
</feature>
<evidence type="ECO:0000256" key="1">
    <source>
        <dbReference type="SAM" id="Phobius"/>
    </source>
</evidence>
<keyword evidence="3" id="KW-1185">Reference proteome</keyword>
<keyword evidence="1" id="KW-0472">Membrane</keyword>
<proteinExistence type="predicted"/>
<feature type="transmembrane region" description="Helical" evidence="1">
    <location>
        <begin position="12"/>
        <end position="37"/>
    </location>
</feature>
<accession>A0A927C756</accession>
<feature type="transmembrane region" description="Helical" evidence="1">
    <location>
        <begin position="49"/>
        <end position="75"/>
    </location>
</feature>